<dbReference type="PANTHER" id="PTHR43229:SF2">
    <property type="entry name" value="NODULATION PROTEIN J"/>
    <property type="match status" value="1"/>
</dbReference>
<keyword evidence="5" id="KW-1003">Cell membrane</keyword>
<reference evidence="7 8" key="2">
    <citation type="submission" date="2018-06" db="EMBL/GenBank/DDBJ databases">
        <title>Metagenomic assembly of (sub)arctic Cyanobacteria and their associated microbiome from non-axenic cultures.</title>
        <authorList>
            <person name="Baurain D."/>
        </authorList>
    </citation>
    <scope>NUCLEOTIDE SEQUENCE [LARGE SCALE GENOMIC DNA]</scope>
    <source>
        <strain evidence="7">ULC129bin1</strain>
    </source>
</reference>
<evidence type="ECO:0000313" key="8">
    <source>
        <dbReference type="Proteomes" id="UP000249354"/>
    </source>
</evidence>
<feature type="transmembrane region" description="Helical" evidence="5">
    <location>
        <begin position="161"/>
        <end position="183"/>
    </location>
</feature>
<evidence type="ECO:0000256" key="1">
    <source>
        <dbReference type="ARBA" id="ARBA00004141"/>
    </source>
</evidence>
<evidence type="ECO:0000256" key="4">
    <source>
        <dbReference type="ARBA" id="ARBA00023136"/>
    </source>
</evidence>
<dbReference type="InterPro" id="IPR013525">
    <property type="entry name" value="ABC2_TM"/>
</dbReference>
<comment type="caution">
    <text evidence="7">The sequence shown here is derived from an EMBL/GenBank/DDBJ whole genome shotgun (WGS) entry which is preliminary data.</text>
</comment>
<keyword evidence="3 5" id="KW-1133">Transmembrane helix</keyword>
<gene>
    <name evidence="7" type="ORF">DCF25_12500</name>
</gene>
<keyword evidence="5" id="KW-0813">Transport</keyword>
<evidence type="ECO:0000256" key="2">
    <source>
        <dbReference type="ARBA" id="ARBA00022692"/>
    </source>
</evidence>
<dbReference type="InterPro" id="IPR051784">
    <property type="entry name" value="Nod_factor_ABC_transporter"/>
</dbReference>
<dbReference type="GO" id="GO:0043190">
    <property type="term" value="C:ATP-binding cassette (ABC) transporter complex"/>
    <property type="evidence" value="ECO:0007669"/>
    <property type="project" value="InterPro"/>
</dbReference>
<keyword evidence="2 5" id="KW-0812">Transmembrane</keyword>
<feature type="transmembrane region" description="Helical" evidence="5">
    <location>
        <begin position="46"/>
        <end position="65"/>
    </location>
</feature>
<accession>A0A2W4U6P5</accession>
<name>A0A2W4U6P5_9CYAN</name>
<dbReference type="InterPro" id="IPR000412">
    <property type="entry name" value="ABC_2_transport"/>
</dbReference>
<evidence type="ECO:0000256" key="3">
    <source>
        <dbReference type="ARBA" id="ARBA00022989"/>
    </source>
</evidence>
<feature type="domain" description="ABC transmembrane type-2" evidence="6">
    <location>
        <begin position="46"/>
        <end position="274"/>
    </location>
</feature>
<organism evidence="7 8">
    <name type="scientific">Leptolyngbya foveolarum</name>
    <dbReference type="NCBI Taxonomy" id="47253"/>
    <lineage>
        <taxon>Bacteria</taxon>
        <taxon>Bacillati</taxon>
        <taxon>Cyanobacteriota</taxon>
        <taxon>Cyanophyceae</taxon>
        <taxon>Leptolyngbyales</taxon>
        <taxon>Leptolyngbyaceae</taxon>
        <taxon>Leptolyngbya group</taxon>
        <taxon>Leptolyngbya</taxon>
    </lineage>
</organism>
<comment type="similarity">
    <text evidence="5">Belongs to the ABC-2 integral membrane protein family.</text>
</comment>
<keyword evidence="4 5" id="KW-0472">Membrane</keyword>
<reference evidence="8" key="1">
    <citation type="submission" date="2018-04" db="EMBL/GenBank/DDBJ databases">
        <authorList>
            <person name="Cornet L."/>
        </authorList>
    </citation>
    <scope>NUCLEOTIDE SEQUENCE [LARGE SCALE GENOMIC DNA]</scope>
</reference>
<evidence type="ECO:0000259" key="6">
    <source>
        <dbReference type="PROSITE" id="PS51012"/>
    </source>
</evidence>
<sequence length="278" mass="30427">MRFDSDVSELAREMVAQRRETGWRRAVEDSMLITGRNLIRLKRNPIVIVAIAIFPMVFLLGFWIIGQKLFAEQGIDYLPYLLPIVNLQALYFAGLGSAIMLAKDIETGMMQRCRAMPISRVAVVAGLVLAYTVRGLLATMVLMAIATLLGFRFNGGPIAALGYLILVLTFTATCITGYSILALKLRNPTLVDAVAIIPYTPLLLMSNGFSPTENFPAWLQPVVRYQPVSVTCDALRALVSGSEGSLVLFGASLLWLGGLLIVLGSWSVRLYRRLGSAV</sequence>
<comment type="subcellular location">
    <subcellularLocation>
        <location evidence="5">Cell membrane</location>
        <topology evidence="5">Multi-pass membrane protein</topology>
    </subcellularLocation>
    <subcellularLocation>
        <location evidence="1">Membrane</location>
        <topology evidence="1">Multi-pass membrane protein</topology>
    </subcellularLocation>
</comment>
<dbReference type="PIRSF" id="PIRSF006648">
    <property type="entry name" value="DrrB"/>
    <property type="match status" value="1"/>
</dbReference>
<dbReference type="GO" id="GO:0140359">
    <property type="term" value="F:ABC-type transporter activity"/>
    <property type="evidence" value="ECO:0007669"/>
    <property type="project" value="InterPro"/>
</dbReference>
<evidence type="ECO:0000313" key="7">
    <source>
        <dbReference type="EMBL" id="PZO16392.1"/>
    </source>
</evidence>
<proteinExistence type="inferred from homology"/>
<feature type="transmembrane region" description="Helical" evidence="5">
    <location>
        <begin position="246"/>
        <end position="266"/>
    </location>
</feature>
<evidence type="ECO:0000256" key="5">
    <source>
        <dbReference type="RuleBase" id="RU361157"/>
    </source>
</evidence>
<dbReference type="AlphaFoldDB" id="A0A2W4U6P5"/>
<dbReference type="PROSITE" id="PS51012">
    <property type="entry name" value="ABC_TM2"/>
    <property type="match status" value="1"/>
</dbReference>
<dbReference type="InterPro" id="IPR047817">
    <property type="entry name" value="ABC2_TM_bact-type"/>
</dbReference>
<feature type="transmembrane region" description="Helical" evidence="5">
    <location>
        <begin position="121"/>
        <end position="149"/>
    </location>
</feature>
<feature type="transmembrane region" description="Helical" evidence="5">
    <location>
        <begin position="190"/>
        <end position="209"/>
    </location>
</feature>
<feature type="transmembrane region" description="Helical" evidence="5">
    <location>
        <begin position="77"/>
        <end position="101"/>
    </location>
</feature>
<dbReference type="PANTHER" id="PTHR43229">
    <property type="entry name" value="NODULATION PROTEIN J"/>
    <property type="match status" value="1"/>
</dbReference>
<dbReference type="Pfam" id="PF01061">
    <property type="entry name" value="ABC2_membrane"/>
    <property type="match status" value="1"/>
</dbReference>
<protein>
    <recommendedName>
        <fullName evidence="5">Transport permease protein</fullName>
    </recommendedName>
</protein>
<dbReference type="Proteomes" id="UP000249354">
    <property type="component" value="Unassembled WGS sequence"/>
</dbReference>
<dbReference type="EMBL" id="QBMC01000081">
    <property type="protein sequence ID" value="PZO16392.1"/>
    <property type="molecule type" value="Genomic_DNA"/>
</dbReference>